<dbReference type="InParanoid" id="A0A369JNE3"/>
<dbReference type="AlphaFoldDB" id="A0A369JNE3"/>
<keyword evidence="3" id="KW-1185">Reference proteome</keyword>
<sequence>MTQNPPTTTSTIPASFDPLATHPFTNYAPPSPPQSAHPSESFPRYPHHPSTQSSAHLVNPTVPRKDTAPSGEPRSSSNSNANATPVRTQTTVPE</sequence>
<evidence type="ECO:0000313" key="2">
    <source>
        <dbReference type="EMBL" id="RDB20904.1"/>
    </source>
</evidence>
<comment type="caution">
    <text evidence="2">The sequence shown here is derived from an EMBL/GenBank/DDBJ whole genome shotgun (WGS) entry which is preliminary data.</text>
</comment>
<protein>
    <submittedName>
        <fullName evidence="2">Uncharacterized protein</fullName>
    </submittedName>
</protein>
<reference evidence="2" key="1">
    <citation type="submission" date="2018-04" db="EMBL/GenBank/DDBJ databases">
        <title>Whole genome sequencing of Hypsizygus marmoreus.</title>
        <authorList>
            <person name="Choi I.-G."/>
            <person name="Min B."/>
            <person name="Kim J.-G."/>
            <person name="Kim S."/>
            <person name="Oh Y.-L."/>
            <person name="Kong W.-S."/>
            <person name="Park H."/>
            <person name="Jeong J."/>
            <person name="Song E.-S."/>
        </authorList>
    </citation>
    <scope>NUCLEOTIDE SEQUENCE [LARGE SCALE GENOMIC DNA]</scope>
    <source>
        <strain evidence="2">51987-8</strain>
    </source>
</reference>
<feature type="compositionally biased region" description="Polar residues" evidence="1">
    <location>
        <begin position="1"/>
        <end position="13"/>
    </location>
</feature>
<dbReference type="Proteomes" id="UP000076154">
    <property type="component" value="Unassembled WGS sequence"/>
</dbReference>
<organism evidence="2 3">
    <name type="scientific">Hypsizygus marmoreus</name>
    <name type="common">White beech mushroom</name>
    <name type="synonym">Agaricus marmoreus</name>
    <dbReference type="NCBI Taxonomy" id="39966"/>
    <lineage>
        <taxon>Eukaryota</taxon>
        <taxon>Fungi</taxon>
        <taxon>Dikarya</taxon>
        <taxon>Basidiomycota</taxon>
        <taxon>Agaricomycotina</taxon>
        <taxon>Agaricomycetes</taxon>
        <taxon>Agaricomycetidae</taxon>
        <taxon>Agaricales</taxon>
        <taxon>Tricholomatineae</taxon>
        <taxon>Lyophyllaceae</taxon>
        <taxon>Hypsizygus</taxon>
    </lineage>
</organism>
<feature type="region of interest" description="Disordered" evidence="1">
    <location>
        <begin position="1"/>
        <end position="94"/>
    </location>
</feature>
<gene>
    <name evidence="2" type="ORF">Hypma_012005</name>
</gene>
<evidence type="ECO:0000313" key="3">
    <source>
        <dbReference type="Proteomes" id="UP000076154"/>
    </source>
</evidence>
<accession>A0A369JNE3</accession>
<proteinExistence type="predicted"/>
<name>A0A369JNE3_HYPMA</name>
<evidence type="ECO:0000256" key="1">
    <source>
        <dbReference type="SAM" id="MobiDB-lite"/>
    </source>
</evidence>
<feature type="compositionally biased region" description="Polar residues" evidence="1">
    <location>
        <begin position="73"/>
        <end position="94"/>
    </location>
</feature>
<dbReference type="EMBL" id="LUEZ02000056">
    <property type="protein sequence ID" value="RDB20904.1"/>
    <property type="molecule type" value="Genomic_DNA"/>
</dbReference>